<accession>A0A821TNL8</accession>
<sequence length="72" mass="8584">MLSIKDFKKEANGKSLREIDDRINKENWIEVWSAEDKKEERQKLYCKVNFLQDEVVDNGVVDKKEFIRSHVA</sequence>
<comment type="caution">
    <text evidence="1">The sequence shown here is derived from an EMBL/GenBank/DDBJ whole genome shotgun (WGS) entry which is preliminary data.</text>
</comment>
<organism evidence="1 2">
    <name type="scientific">Pieris macdunnoughi</name>
    <dbReference type="NCBI Taxonomy" id="345717"/>
    <lineage>
        <taxon>Eukaryota</taxon>
        <taxon>Metazoa</taxon>
        <taxon>Ecdysozoa</taxon>
        <taxon>Arthropoda</taxon>
        <taxon>Hexapoda</taxon>
        <taxon>Insecta</taxon>
        <taxon>Pterygota</taxon>
        <taxon>Neoptera</taxon>
        <taxon>Endopterygota</taxon>
        <taxon>Lepidoptera</taxon>
        <taxon>Glossata</taxon>
        <taxon>Ditrysia</taxon>
        <taxon>Papilionoidea</taxon>
        <taxon>Pieridae</taxon>
        <taxon>Pierinae</taxon>
        <taxon>Pieris</taxon>
    </lineage>
</organism>
<protein>
    <submittedName>
        <fullName evidence="1">Uncharacterized protein</fullName>
    </submittedName>
</protein>
<keyword evidence="2" id="KW-1185">Reference proteome</keyword>
<dbReference type="EMBL" id="CAJOBZ010000026">
    <property type="protein sequence ID" value="CAF4877656.1"/>
    <property type="molecule type" value="Genomic_DNA"/>
</dbReference>
<name>A0A821TNL8_9NEOP</name>
<proteinExistence type="predicted"/>
<gene>
    <name evidence="1" type="ORF">PMACD_LOCUS9314</name>
</gene>
<reference evidence="1" key="1">
    <citation type="submission" date="2021-02" db="EMBL/GenBank/DDBJ databases">
        <authorList>
            <person name="Steward A R."/>
        </authorList>
    </citation>
    <scope>NUCLEOTIDE SEQUENCE</scope>
</reference>
<dbReference type="AlphaFoldDB" id="A0A821TNL8"/>
<evidence type="ECO:0000313" key="1">
    <source>
        <dbReference type="EMBL" id="CAF4877656.1"/>
    </source>
</evidence>
<dbReference type="Proteomes" id="UP000663880">
    <property type="component" value="Unassembled WGS sequence"/>
</dbReference>
<evidence type="ECO:0000313" key="2">
    <source>
        <dbReference type="Proteomes" id="UP000663880"/>
    </source>
</evidence>